<evidence type="ECO:0000256" key="8">
    <source>
        <dbReference type="ARBA" id="ARBA00022801"/>
    </source>
</evidence>
<dbReference type="SUPFAM" id="SSF56601">
    <property type="entry name" value="beta-lactamase/transpeptidase-like"/>
    <property type="match status" value="1"/>
</dbReference>
<feature type="transmembrane region" description="Helical" evidence="14">
    <location>
        <begin position="21"/>
        <end position="44"/>
    </location>
</feature>
<dbReference type="GO" id="GO:0071972">
    <property type="term" value="F:peptidoglycan L,D-transpeptidase activity"/>
    <property type="evidence" value="ECO:0007669"/>
    <property type="project" value="TreeGrafter"/>
</dbReference>
<gene>
    <name evidence="17" type="primary">mrdA</name>
    <name evidence="17" type="ORF">C4532_04830</name>
</gene>
<evidence type="ECO:0000256" key="1">
    <source>
        <dbReference type="ARBA" id="ARBA00004167"/>
    </source>
</evidence>
<evidence type="ECO:0000256" key="13">
    <source>
        <dbReference type="ARBA" id="ARBA00023316"/>
    </source>
</evidence>
<feature type="domain" description="Penicillin-binding protein dimerisation" evidence="16">
    <location>
        <begin position="62"/>
        <end position="228"/>
    </location>
</feature>
<dbReference type="EMBL" id="QZKI01000031">
    <property type="protein sequence ID" value="RJP73147.1"/>
    <property type="molecule type" value="Genomic_DNA"/>
</dbReference>
<accession>A0A419F435</accession>
<dbReference type="GO" id="GO:0005886">
    <property type="term" value="C:plasma membrane"/>
    <property type="evidence" value="ECO:0007669"/>
    <property type="project" value="UniProtKB-SubCell"/>
</dbReference>
<feature type="domain" description="Penicillin-binding protein transpeptidase" evidence="15">
    <location>
        <begin position="284"/>
        <end position="626"/>
    </location>
</feature>
<evidence type="ECO:0000259" key="15">
    <source>
        <dbReference type="Pfam" id="PF00905"/>
    </source>
</evidence>
<evidence type="ECO:0000256" key="5">
    <source>
        <dbReference type="ARBA" id="ARBA00022645"/>
    </source>
</evidence>
<keyword evidence="11 14" id="KW-1133">Transmembrane helix</keyword>
<dbReference type="PANTHER" id="PTHR30627:SF2">
    <property type="entry name" value="PEPTIDOGLYCAN D,D-TRANSPEPTIDASE MRDA"/>
    <property type="match status" value="1"/>
</dbReference>
<dbReference type="Pfam" id="PF00905">
    <property type="entry name" value="Transpeptidase"/>
    <property type="match status" value="1"/>
</dbReference>
<dbReference type="Proteomes" id="UP000285961">
    <property type="component" value="Unassembled WGS sequence"/>
</dbReference>
<dbReference type="InterPro" id="IPR005311">
    <property type="entry name" value="PBP_dimer"/>
</dbReference>
<evidence type="ECO:0000256" key="3">
    <source>
        <dbReference type="ARBA" id="ARBA00022475"/>
    </source>
</evidence>
<dbReference type="InterPro" id="IPR036138">
    <property type="entry name" value="PBP_dimer_sf"/>
</dbReference>
<keyword evidence="12 14" id="KW-0472">Membrane</keyword>
<dbReference type="GO" id="GO:0006508">
    <property type="term" value="P:proteolysis"/>
    <property type="evidence" value="ECO:0007669"/>
    <property type="project" value="UniProtKB-KW"/>
</dbReference>
<evidence type="ECO:0000256" key="11">
    <source>
        <dbReference type="ARBA" id="ARBA00022989"/>
    </source>
</evidence>
<keyword evidence="6" id="KW-0645">Protease</keyword>
<dbReference type="InterPro" id="IPR017790">
    <property type="entry name" value="Penicillin-binding_protein_2"/>
</dbReference>
<keyword evidence="8" id="KW-0378">Hydrolase</keyword>
<keyword evidence="3" id="KW-1003">Cell membrane</keyword>
<dbReference type="Gene3D" id="3.40.710.10">
    <property type="entry name" value="DD-peptidase/beta-lactamase superfamily"/>
    <property type="match status" value="1"/>
</dbReference>
<dbReference type="InterPro" id="IPR001460">
    <property type="entry name" value="PCN-bd_Tpept"/>
</dbReference>
<evidence type="ECO:0000256" key="4">
    <source>
        <dbReference type="ARBA" id="ARBA00022519"/>
    </source>
</evidence>
<proteinExistence type="predicted"/>
<keyword evidence="7 14" id="KW-0812">Transmembrane</keyword>
<keyword evidence="13" id="KW-0961">Cell wall biogenesis/degradation</keyword>
<name>A0A419F435_9BACT</name>
<dbReference type="GO" id="GO:0008360">
    <property type="term" value="P:regulation of cell shape"/>
    <property type="evidence" value="ECO:0007669"/>
    <property type="project" value="UniProtKB-KW"/>
</dbReference>
<evidence type="ECO:0000256" key="9">
    <source>
        <dbReference type="ARBA" id="ARBA00022960"/>
    </source>
</evidence>
<organism evidence="17 18">
    <name type="scientific">Candidatus Abyssobacteria bacterium SURF_17</name>
    <dbReference type="NCBI Taxonomy" id="2093361"/>
    <lineage>
        <taxon>Bacteria</taxon>
        <taxon>Pseudomonadati</taxon>
        <taxon>Candidatus Hydrogenedentota</taxon>
        <taxon>Candidatus Abyssobacteria</taxon>
    </lineage>
</organism>
<dbReference type="Gene3D" id="3.90.1310.10">
    <property type="entry name" value="Penicillin-binding protein 2a (Domain 2)"/>
    <property type="match status" value="1"/>
</dbReference>
<dbReference type="NCBIfam" id="TIGR03423">
    <property type="entry name" value="pbp2_mrdA"/>
    <property type="match status" value="1"/>
</dbReference>
<dbReference type="AlphaFoldDB" id="A0A419F435"/>
<reference evidence="17 18" key="1">
    <citation type="journal article" date="2017" name="ISME J.">
        <title>Energy and carbon metabolisms in a deep terrestrial subsurface fluid microbial community.</title>
        <authorList>
            <person name="Momper L."/>
            <person name="Jungbluth S.P."/>
            <person name="Lee M.D."/>
            <person name="Amend J.P."/>
        </authorList>
    </citation>
    <scope>NUCLEOTIDE SEQUENCE [LARGE SCALE GENOMIC DNA]</scope>
    <source>
        <strain evidence="17">SURF_17</strain>
    </source>
</reference>
<evidence type="ECO:0000256" key="10">
    <source>
        <dbReference type="ARBA" id="ARBA00022984"/>
    </source>
</evidence>
<evidence type="ECO:0000313" key="17">
    <source>
        <dbReference type="EMBL" id="RJP73147.1"/>
    </source>
</evidence>
<dbReference type="GO" id="GO:0009252">
    <property type="term" value="P:peptidoglycan biosynthetic process"/>
    <property type="evidence" value="ECO:0007669"/>
    <property type="project" value="UniProtKB-KW"/>
</dbReference>
<keyword evidence="9" id="KW-0133">Cell shape</keyword>
<dbReference type="GO" id="GO:0071555">
    <property type="term" value="P:cell wall organization"/>
    <property type="evidence" value="ECO:0007669"/>
    <property type="project" value="UniProtKB-KW"/>
</dbReference>
<comment type="subcellular location">
    <subcellularLocation>
        <location evidence="2">Cell membrane</location>
    </subcellularLocation>
    <subcellularLocation>
        <location evidence="1">Membrane</location>
        <topology evidence="1">Single-pass membrane protein</topology>
    </subcellularLocation>
</comment>
<comment type="caution">
    <text evidence="17">The sequence shown here is derived from an EMBL/GenBank/DDBJ whole genome shotgun (WGS) entry which is preliminary data.</text>
</comment>
<dbReference type="Gene3D" id="3.30.1390.30">
    <property type="entry name" value="Penicillin-binding protein 2a, domain 3"/>
    <property type="match status" value="1"/>
</dbReference>
<keyword evidence="5" id="KW-0121">Carboxypeptidase</keyword>
<keyword evidence="10" id="KW-0573">Peptidoglycan synthesis</keyword>
<evidence type="ECO:0000313" key="18">
    <source>
        <dbReference type="Proteomes" id="UP000285961"/>
    </source>
</evidence>
<dbReference type="GO" id="GO:0009002">
    <property type="term" value="F:serine-type D-Ala-D-Ala carboxypeptidase activity"/>
    <property type="evidence" value="ECO:0007669"/>
    <property type="project" value="InterPro"/>
</dbReference>
<sequence>MRLYLRQKYRDQIKFNEKLSILMIAIAAGFALFTLRLAHLQILAGDKFRHLSDKNSIRLLELKAPRGLIYDRRGNLLVDNRPSFTVAIIPAETADPPATLAKLRRFVDFDAESVNERLRASRYAPYRQVIVAQDVPMEQAASIEEFSTELPGITITAEPCRRFPLGECAAHVLGYLGEINTAELERMAGGGYSLGDHVGKAGVELVAERWLVGGDGGVQVQVYADGRPQIELDKTGRPYVRIDTAGRQLLTLGEKPPRPGNIVRLALDADIQKIAETEMGDHDGAVIVMNANTGAIRAMVSRPQFDPNIFVSFGRNERRSEVLSDRKYPLLNRALQPYPPGSTFKIITAYAALCEGVLTPNTRFTCTGSFTLGRRFRCWKDAGHGSLDVVQGLAYSCDVFFYNVGHALGIVRMEKHARTFGLGQPTGIDLPGEMRGLVPSPAWKEKAFRNPSHKKWYEGETINAAIGQGYTLVTPIQMACVMALVVNGGKQVTPYIIETVEVPETREILYQHTPMQKQILLNDAALEIVREGLKQAVNSRQPFYGTAWRAKNDVVPLLGKTGTAQVAKFRERAETKDALEKIPYEQRDHGWFVSAIETVDEPLVITVFCEHAGHASESAVIVVREIAKRLATGGVIAAEESPERDPST</sequence>
<evidence type="ECO:0000256" key="14">
    <source>
        <dbReference type="SAM" id="Phobius"/>
    </source>
</evidence>
<evidence type="ECO:0000256" key="2">
    <source>
        <dbReference type="ARBA" id="ARBA00004236"/>
    </source>
</evidence>
<dbReference type="GO" id="GO:0008658">
    <property type="term" value="F:penicillin binding"/>
    <property type="evidence" value="ECO:0007669"/>
    <property type="project" value="InterPro"/>
</dbReference>
<dbReference type="InterPro" id="IPR012338">
    <property type="entry name" value="Beta-lactam/transpept-like"/>
</dbReference>
<evidence type="ECO:0000256" key="6">
    <source>
        <dbReference type="ARBA" id="ARBA00022670"/>
    </source>
</evidence>
<evidence type="ECO:0000256" key="12">
    <source>
        <dbReference type="ARBA" id="ARBA00023136"/>
    </source>
</evidence>
<protein>
    <submittedName>
        <fullName evidence="17">Penicillin-binding protein 2</fullName>
    </submittedName>
</protein>
<dbReference type="PANTHER" id="PTHR30627">
    <property type="entry name" value="PEPTIDOGLYCAN D,D-TRANSPEPTIDASE"/>
    <property type="match status" value="1"/>
</dbReference>
<dbReference type="SUPFAM" id="SSF56519">
    <property type="entry name" value="Penicillin binding protein dimerisation domain"/>
    <property type="match status" value="1"/>
</dbReference>
<evidence type="ECO:0000256" key="7">
    <source>
        <dbReference type="ARBA" id="ARBA00022692"/>
    </source>
</evidence>
<keyword evidence="4" id="KW-0997">Cell inner membrane</keyword>
<evidence type="ECO:0000259" key="16">
    <source>
        <dbReference type="Pfam" id="PF03717"/>
    </source>
</evidence>
<dbReference type="InterPro" id="IPR050515">
    <property type="entry name" value="Beta-lactam/transpept"/>
</dbReference>
<dbReference type="Pfam" id="PF03717">
    <property type="entry name" value="PBP_dimer"/>
    <property type="match status" value="1"/>
</dbReference>